<reference evidence="11" key="1">
    <citation type="submission" date="2022-11" db="EMBL/GenBank/DDBJ databases">
        <title>Centuries of genome instability and evolution in soft-shell clam transmissible cancer (bioRxiv).</title>
        <authorList>
            <person name="Hart S.F.M."/>
            <person name="Yonemitsu M.A."/>
            <person name="Giersch R.M."/>
            <person name="Beal B.F."/>
            <person name="Arriagada G."/>
            <person name="Davis B.W."/>
            <person name="Ostrander E.A."/>
            <person name="Goff S.P."/>
            <person name="Metzger M.J."/>
        </authorList>
    </citation>
    <scope>NUCLEOTIDE SEQUENCE</scope>
    <source>
        <strain evidence="11">MELC-2E11</strain>
        <tissue evidence="11">Siphon/mantle</tissue>
    </source>
</reference>
<evidence type="ECO:0000256" key="9">
    <source>
        <dbReference type="SAM" id="Phobius"/>
    </source>
</evidence>
<dbReference type="CDD" id="cd00637">
    <property type="entry name" value="7tm_classA_rhodopsin-like"/>
    <property type="match status" value="1"/>
</dbReference>
<gene>
    <name evidence="11" type="ORF">MAR_008994</name>
</gene>
<evidence type="ECO:0000256" key="4">
    <source>
        <dbReference type="ARBA" id="ARBA00022989"/>
    </source>
</evidence>
<protein>
    <recommendedName>
        <fullName evidence="10">G-protein coupled receptors family 1 profile domain-containing protein</fullName>
    </recommendedName>
</protein>
<feature type="transmembrane region" description="Helical" evidence="9">
    <location>
        <begin position="118"/>
        <end position="139"/>
    </location>
</feature>
<keyword evidence="12" id="KW-1185">Reference proteome</keyword>
<dbReference type="PANTHER" id="PTHR24228:SF59">
    <property type="entry name" value="NEUROPEPTIDE RECEPTOR 15"/>
    <property type="match status" value="1"/>
</dbReference>
<keyword evidence="5" id="KW-0297">G-protein coupled receptor</keyword>
<feature type="domain" description="G-protein coupled receptors family 1 profile" evidence="10">
    <location>
        <begin position="61"/>
        <end position="457"/>
    </location>
</feature>
<evidence type="ECO:0000256" key="8">
    <source>
        <dbReference type="ARBA" id="ARBA00023224"/>
    </source>
</evidence>
<name>A0ABY7E0H4_MYAAR</name>
<accession>A0ABY7E0H4</accession>
<keyword evidence="4 9" id="KW-1133">Transmembrane helix</keyword>
<feature type="transmembrane region" description="Helical" evidence="9">
    <location>
        <begin position="215"/>
        <end position="236"/>
    </location>
</feature>
<dbReference type="InterPro" id="IPR000276">
    <property type="entry name" value="GPCR_Rhodpsn"/>
</dbReference>
<feature type="non-terminal residue" evidence="11">
    <location>
        <position position="470"/>
    </location>
</feature>
<dbReference type="PROSITE" id="PS50262">
    <property type="entry name" value="G_PROTEIN_RECEP_F1_2"/>
    <property type="match status" value="1"/>
</dbReference>
<evidence type="ECO:0000256" key="6">
    <source>
        <dbReference type="ARBA" id="ARBA00023136"/>
    </source>
</evidence>
<dbReference type="PRINTS" id="PR00237">
    <property type="entry name" value="GPCRRHODOPSN"/>
</dbReference>
<comment type="subcellular location">
    <subcellularLocation>
        <location evidence="1">Cell membrane</location>
        <topology evidence="1">Multi-pass membrane protein</topology>
    </subcellularLocation>
</comment>
<evidence type="ECO:0000256" key="7">
    <source>
        <dbReference type="ARBA" id="ARBA00023170"/>
    </source>
</evidence>
<feature type="transmembrane region" description="Helical" evidence="9">
    <location>
        <begin position="43"/>
        <end position="71"/>
    </location>
</feature>
<evidence type="ECO:0000256" key="3">
    <source>
        <dbReference type="ARBA" id="ARBA00022692"/>
    </source>
</evidence>
<dbReference type="Pfam" id="PF00001">
    <property type="entry name" value="7tm_1"/>
    <property type="match status" value="1"/>
</dbReference>
<dbReference type="EMBL" id="CP111015">
    <property type="protein sequence ID" value="WAR02436.1"/>
    <property type="molecule type" value="Genomic_DNA"/>
</dbReference>
<dbReference type="Proteomes" id="UP001164746">
    <property type="component" value="Chromosome 4"/>
</dbReference>
<keyword evidence="8" id="KW-0807">Transducer</keyword>
<keyword evidence="3 9" id="KW-0812">Transmembrane</keyword>
<proteinExistence type="predicted"/>
<evidence type="ECO:0000256" key="1">
    <source>
        <dbReference type="ARBA" id="ARBA00004651"/>
    </source>
</evidence>
<evidence type="ECO:0000256" key="2">
    <source>
        <dbReference type="ARBA" id="ARBA00022475"/>
    </source>
</evidence>
<dbReference type="InterPro" id="IPR017452">
    <property type="entry name" value="GPCR_Rhodpsn_7TM"/>
</dbReference>
<feature type="transmembrane region" description="Helical" evidence="9">
    <location>
        <begin position="160"/>
        <end position="184"/>
    </location>
</feature>
<feature type="transmembrane region" description="Helical" evidence="9">
    <location>
        <begin position="83"/>
        <end position="106"/>
    </location>
</feature>
<keyword evidence="7" id="KW-0675">Receptor</keyword>
<evidence type="ECO:0000313" key="11">
    <source>
        <dbReference type="EMBL" id="WAR02436.1"/>
    </source>
</evidence>
<evidence type="ECO:0000256" key="5">
    <source>
        <dbReference type="ARBA" id="ARBA00023040"/>
    </source>
</evidence>
<sequence length="470" mass="53109">MSTTGKCQRQVSANSIAMEDGNLSTFNVSDVIKEHIWTVPDTAYIITIVYLSLNIVIGASCNCLLILIINYSPTLKTPANSHLINICANNLILCLSMMLSLVSIVLPSGYKKNINILTGFHIFLTSNCFLQYWCTFASIGYYRSNIVYSPSMVVKRRRQIITRCLATSWATSVLVSLMICLSHIENDVYACLTFNPFQRTFILCGKNKELSAQRLGIIVISIIVFCVIFCIIVMSYRKVFKALNKGNPFGRNRVLPIMSRSFSLPSEGGENASNQAQNGGAIFENGTDKAVYTVTRNGANTNTEFVVHYQRNDSINMLTFEDIMALENPILATQMRRQILQKRHLHLTRSNASNTSVKSKCPDFSDISASADLERYQNIKNRSALRNHFMRRDRAGFNSATRNSLIMLASFLVCSLPMFICAIPNVLSLEKENHRVLILMFTKLVFCLNSPIYPLWYLVQNKRVRKCLQR</sequence>
<feature type="transmembrane region" description="Helical" evidence="9">
    <location>
        <begin position="438"/>
        <end position="459"/>
    </location>
</feature>
<keyword evidence="6 9" id="KW-0472">Membrane</keyword>
<dbReference type="SUPFAM" id="SSF81321">
    <property type="entry name" value="Family A G protein-coupled receptor-like"/>
    <property type="match status" value="1"/>
</dbReference>
<evidence type="ECO:0000313" key="12">
    <source>
        <dbReference type="Proteomes" id="UP001164746"/>
    </source>
</evidence>
<organism evidence="11 12">
    <name type="scientific">Mya arenaria</name>
    <name type="common">Soft-shell clam</name>
    <dbReference type="NCBI Taxonomy" id="6604"/>
    <lineage>
        <taxon>Eukaryota</taxon>
        <taxon>Metazoa</taxon>
        <taxon>Spiralia</taxon>
        <taxon>Lophotrochozoa</taxon>
        <taxon>Mollusca</taxon>
        <taxon>Bivalvia</taxon>
        <taxon>Autobranchia</taxon>
        <taxon>Heteroconchia</taxon>
        <taxon>Euheterodonta</taxon>
        <taxon>Imparidentia</taxon>
        <taxon>Neoheterodontei</taxon>
        <taxon>Myida</taxon>
        <taxon>Myoidea</taxon>
        <taxon>Myidae</taxon>
        <taxon>Mya</taxon>
    </lineage>
</organism>
<feature type="transmembrane region" description="Helical" evidence="9">
    <location>
        <begin position="405"/>
        <end position="426"/>
    </location>
</feature>
<dbReference type="PANTHER" id="PTHR24228">
    <property type="entry name" value="B2 BRADYKININ RECEPTOR/ANGIOTENSIN II RECEPTOR"/>
    <property type="match status" value="1"/>
</dbReference>
<evidence type="ECO:0000259" key="10">
    <source>
        <dbReference type="PROSITE" id="PS50262"/>
    </source>
</evidence>
<keyword evidence="2" id="KW-1003">Cell membrane</keyword>
<dbReference type="Gene3D" id="1.20.1070.10">
    <property type="entry name" value="Rhodopsin 7-helix transmembrane proteins"/>
    <property type="match status" value="2"/>
</dbReference>